<evidence type="ECO:0000256" key="2">
    <source>
        <dbReference type="ARBA" id="ARBA00022723"/>
    </source>
</evidence>
<dbReference type="GO" id="GO:0032259">
    <property type="term" value="P:methylation"/>
    <property type="evidence" value="ECO:0007669"/>
    <property type="project" value="UniProtKB-KW"/>
</dbReference>
<proteinExistence type="predicted"/>
<dbReference type="GO" id="GO:0000118">
    <property type="term" value="C:histone deacetylase complex"/>
    <property type="evidence" value="ECO:0007669"/>
    <property type="project" value="TreeGrafter"/>
</dbReference>
<dbReference type="InterPro" id="IPR045109">
    <property type="entry name" value="LSDs-like"/>
</dbReference>
<evidence type="ECO:0000256" key="3">
    <source>
        <dbReference type="ARBA" id="ARBA00023242"/>
    </source>
</evidence>
<name>A0A1U7LKY2_NEOID</name>
<dbReference type="GO" id="GO:0032454">
    <property type="term" value="F:histone H3K9 demethylase activity"/>
    <property type="evidence" value="ECO:0007669"/>
    <property type="project" value="InterPro"/>
</dbReference>
<keyword evidence="3" id="KW-0539">Nucleus</keyword>
<dbReference type="GO" id="GO:0031490">
    <property type="term" value="F:chromatin DNA binding"/>
    <property type="evidence" value="ECO:0007669"/>
    <property type="project" value="TreeGrafter"/>
</dbReference>
<feature type="compositionally biased region" description="Polar residues" evidence="4">
    <location>
        <begin position="1"/>
        <end position="16"/>
    </location>
</feature>
<keyword evidence="6" id="KW-0808">Transferase</keyword>
<accession>A0A1U7LKY2</accession>
<sequence length="650" mass="75073">MSVLENFNPTKTQTESTRGRNRRSKTAVNYREVQESDDGLDDEDMSQQRDNGNGQIVDGLSAGAENISPQRKIGNIKRKKRSRKTGSLNKKQKTSTKSSADLYGPLPISQTTQSWLQNMSCQRLRQLPQCQSCIIRQASLGSCRFNGFRLFDSQNGKPINVDQYAFASLEDAHEIVFEPSFTTDPSDDSRSYAMRIIAPFFHDVLMQELKHEQQSTIIRRPREKGIRPLCDTCATTIFSGFWFCYVCGKEFCLDCYDEWDESCIEKYHENLQRCSRRRKHRKEHLIPLTRFKSKEISELLTRVCEIEKIPLTPVVLQKSLNFQQADQWTAPVVQVPVDILSESDFRSFWRQGVPFMLHNVGKGFKLNWDADYFIQHYGKTECYLVNCQTGADIQATVQEFFENFKEGIFRGKTQNLKLKDWPPTEDFSTAFPDLFEDFQQALPFPSYTRRTGYYNLNSRFPPDYLVPDLGPKMYIAYPSSDDIGGKGTTNLHLDMTDAINIMVHAVENPDKKGCAVWDIFSALDTDKIRRFLLEKFPKMNCDDPIHRQQHYLTTDQLKELSYEYGVQSYRMYQNPGDAVFIPAGCAHQVCNLSSCIKVACDFVSPENVSRCAVLTDESRRLAKDGKREDVLQLKNILYFAWKQMDRESRR</sequence>
<dbReference type="Gene3D" id="2.60.120.650">
    <property type="entry name" value="Cupin"/>
    <property type="match status" value="1"/>
</dbReference>
<keyword evidence="7" id="KW-1185">Reference proteome</keyword>
<comment type="caution">
    <text evidence="6">The sequence shown here is derived from an EMBL/GenBank/DDBJ whole genome shotgun (WGS) entry which is preliminary data.</text>
</comment>
<keyword evidence="6" id="KW-0489">Methyltransferase</keyword>
<dbReference type="GO" id="GO:0003712">
    <property type="term" value="F:transcription coregulator activity"/>
    <property type="evidence" value="ECO:0007669"/>
    <property type="project" value="TreeGrafter"/>
</dbReference>
<feature type="compositionally biased region" description="Acidic residues" evidence="4">
    <location>
        <begin position="35"/>
        <end position="45"/>
    </location>
</feature>
<evidence type="ECO:0000313" key="7">
    <source>
        <dbReference type="Proteomes" id="UP000186594"/>
    </source>
</evidence>
<evidence type="ECO:0000313" key="6">
    <source>
        <dbReference type="EMBL" id="OLL23307.1"/>
    </source>
</evidence>
<dbReference type="STRING" id="1198029.A0A1U7LKY2"/>
<evidence type="ECO:0000256" key="1">
    <source>
        <dbReference type="ARBA" id="ARBA00004123"/>
    </source>
</evidence>
<dbReference type="GO" id="GO:0000785">
    <property type="term" value="C:chromatin"/>
    <property type="evidence" value="ECO:0007669"/>
    <property type="project" value="TreeGrafter"/>
</dbReference>
<protein>
    <submittedName>
        <fullName evidence="6">Lysine-specific demethylase 3A</fullName>
    </submittedName>
</protein>
<gene>
    <name evidence="6" type="ORF">NEOLI_003992</name>
</gene>
<dbReference type="AlphaFoldDB" id="A0A1U7LKY2"/>
<evidence type="ECO:0000259" key="5">
    <source>
        <dbReference type="PROSITE" id="PS51184"/>
    </source>
</evidence>
<dbReference type="Pfam" id="PF02373">
    <property type="entry name" value="JmjC"/>
    <property type="match status" value="1"/>
</dbReference>
<dbReference type="GO" id="GO:0008168">
    <property type="term" value="F:methyltransferase activity"/>
    <property type="evidence" value="ECO:0007669"/>
    <property type="project" value="UniProtKB-KW"/>
</dbReference>
<dbReference type="EMBL" id="LXFE01001897">
    <property type="protein sequence ID" value="OLL23307.1"/>
    <property type="molecule type" value="Genomic_DNA"/>
</dbReference>
<dbReference type="InterPro" id="IPR003347">
    <property type="entry name" value="JmjC_dom"/>
</dbReference>
<dbReference type="GO" id="GO:0006357">
    <property type="term" value="P:regulation of transcription by RNA polymerase II"/>
    <property type="evidence" value="ECO:0007669"/>
    <property type="project" value="TreeGrafter"/>
</dbReference>
<feature type="region of interest" description="Disordered" evidence="4">
    <location>
        <begin position="1"/>
        <end position="105"/>
    </location>
</feature>
<dbReference type="SUPFAM" id="SSF51197">
    <property type="entry name" value="Clavaminate synthase-like"/>
    <property type="match status" value="1"/>
</dbReference>
<keyword evidence="2" id="KW-0479">Metal-binding</keyword>
<dbReference type="Proteomes" id="UP000186594">
    <property type="component" value="Unassembled WGS sequence"/>
</dbReference>
<reference evidence="6 7" key="1">
    <citation type="submission" date="2016-04" db="EMBL/GenBank/DDBJ databases">
        <title>Evolutionary innovation and constraint leading to complex multicellularity in the Ascomycota.</title>
        <authorList>
            <person name="Cisse O."/>
            <person name="Nguyen A."/>
            <person name="Hewitt D.A."/>
            <person name="Jedd G."/>
            <person name="Stajich J.E."/>
        </authorList>
    </citation>
    <scope>NUCLEOTIDE SEQUENCE [LARGE SCALE GENOMIC DNA]</scope>
    <source>
        <strain evidence="6 7">DAH-3</strain>
    </source>
</reference>
<dbReference type="PROSITE" id="PS51184">
    <property type="entry name" value="JMJC"/>
    <property type="match status" value="1"/>
</dbReference>
<feature type="domain" description="JmjC" evidence="5">
    <location>
        <begin position="449"/>
        <end position="619"/>
    </location>
</feature>
<comment type="subcellular location">
    <subcellularLocation>
        <location evidence="1">Nucleus</location>
    </subcellularLocation>
</comment>
<dbReference type="OrthoDB" id="1667110at2759"/>
<dbReference type="SMART" id="SM00558">
    <property type="entry name" value="JmjC"/>
    <property type="match status" value="1"/>
</dbReference>
<dbReference type="GO" id="GO:0046872">
    <property type="term" value="F:metal ion binding"/>
    <property type="evidence" value="ECO:0007669"/>
    <property type="project" value="UniProtKB-KW"/>
</dbReference>
<evidence type="ECO:0000256" key="4">
    <source>
        <dbReference type="SAM" id="MobiDB-lite"/>
    </source>
</evidence>
<dbReference type="PANTHER" id="PTHR12549">
    <property type="entry name" value="JMJC DOMAIN-CONTAINING HISTONE DEMETHYLATION PROTEIN"/>
    <property type="match status" value="1"/>
</dbReference>
<feature type="compositionally biased region" description="Basic residues" evidence="4">
    <location>
        <begin position="74"/>
        <end position="94"/>
    </location>
</feature>
<organism evidence="6 7">
    <name type="scientific">Neolecta irregularis (strain DAH-3)</name>
    <dbReference type="NCBI Taxonomy" id="1198029"/>
    <lineage>
        <taxon>Eukaryota</taxon>
        <taxon>Fungi</taxon>
        <taxon>Dikarya</taxon>
        <taxon>Ascomycota</taxon>
        <taxon>Taphrinomycotina</taxon>
        <taxon>Neolectales</taxon>
        <taxon>Neolectaceae</taxon>
        <taxon>Neolecta</taxon>
    </lineage>
</organism>
<dbReference type="PANTHER" id="PTHR12549:SF38">
    <property type="entry name" value="JMJC DOMAIN-CONTAINING HISTONE DEMETHYLASE 2, ISOFORM A"/>
    <property type="match status" value="1"/>
</dbReference>
<dbReference type="OMA" id="IELCHEC"/>